<accession>A0ABM5N0Y5</accession>
<keyword evidence="2 8" id="KW-0813">Transport</keyword>
<dbReference type="InterPro" id="IPR039426">
    <property type="entry name" value="TonB-dep_rcpt-like"/>
</dbReference>
<dbReference type="Proteomes" id="UP000002875">
    <property type="component" value="Chromosome"/>
</dbReference>
<evidence type="ECO:0000256" key="1">
    <source>
        <dbReference type="ARBA" id="ARBA00004571"/>
    </source>
</evidence>
<dbReference type="InterPro" id="IPR012910">
    <property type="entry name" value="Plug_dom"/>
</dbReference>
<reference evidence="11 12" key="1">
    <citation type="submission" date="2011-07" db="EMBL/GenBank/DDBJ databases">
        <title>The complete genome of chromosome of Emticicia oligotrophica DSM 17448.</title>
        <authorList>
            <consortium name="US DOE Joint Genome Institute (JGI-PGF)"/>
            <person name="Lucas S."/>
            <person name="Han J."/>
            <person name="Lapidus A."/>
            <person name="Bruce D."/>
            <person name="Goodwin L."/>
            <person name="Pitluck S."/>
            <person name="Peters L."/>
            <person name="Kyrpides N."/>
            <person name="Mavromatis K."/>
            <person name="Ivanova N."/>
            <person name="Ovchinnikova G."/>
            <person name="Teshima H."/>
            <person name="Detter J.C."/>
            <person name="Tapia R."/>
            <person name="Han C."/>
            <person name="Land M."/>
            <person name="Hauser L."/>
            <person name="Markowitz V."/>
            <person name="Cheng J.-F."/>
            <person name="Hugenholtz P."/>
            <person name="Woyke T."/>
            <person name="Wu D."/>
            <person name="Tindall B."/>
            <person name="Pomrenke H."/>
            <person name="Brambilla E."/>
            <person name="Klenk H.-P."/>
            <person name="Eisen J.A."/>
        </authorList>
    </citation>
    <scope>NUCLEOTIDE SEQUENCE [LARGE SCALE GENOMIC DNA]</scope>
    <source>
        <strain evidence="11 12">DSM 17448</strain>
    </source>
</reference>
<keyword evidence="7 8" id="KW-0998">Cell outer membrane</keyword>
<dbReference type="PANTHER" id="PTHR30069">
    <property type="entry name" value="TONB-DEPENDENT OUTER MEMBRANE RECEPTOR"/>
    <property type="match status" value="1"/>
</dbReference>
<evidence type="ECO:0000256" key="9">
    <source>
        <dbReference type="SAM" id="SignalP"/>
    </source>
</evidence>
<dbReference type="PROSITE" id="PS52016">
    <property type="entry name" value="TONB_DEPENDENT_REC_3"/>
    <property type="match status" value="1"/>
</dbReference>
<dbReference type="InterPro" id="IPR036942">
    <property type="entry name" value="Beta-barrel_TonB_sf"/>
</dbReference>
<evidence type="ECO:0000259" key="10">
    <source>
        <dbReference type="Pfam" id="PF07715"/>
    </source>
</evidence>
<evidence type="ECO:0000313" key="11">
    <source>
        <dbReference type="EMBL" id="AFK03112.1"/>
    </source>
</evidence>
<dbReference type="EMBL" id="CP002961">
    <property type="protein sequence ID" value="AFK03112.1"/>
    <property type="molecule type" value="Genomic_DNA"/>
</dbReference>
<keyword evidence="6 8" id="KW-0472">Membrane</keyword>
<evidence type="ECO:0000313" key="12">
    <source>
        <dbReference type="Proteomes" id="UP000002875"/>
    </source>
</evidence>
<organism evidence="11 12">
    <name type="scientific">Emticicia oligotrophica (strain DSM 17448 / CIP 109782 / MTCC 6937 / GPTSA100-15)</name>
    <dbReference type="NCBI Taxonomy" id="929562"/>
    <lineage>
        <taxon>Bacteria</taxon>
        <taxon>Pseudomonadati</taxon>
        <taxon>Bacteroidota</taxon>
        <taxon>Cytophagia</taxon>
        <taxon>Cytophagales</taxon>
        <taxon>Leadbetterellaceae</taxon>
        <taxon>Emticicia</taxon>
    </lineage>
</organism>
<feature type="chain" id="PRO_5046137508" evidence="9">
    <location>
        <begin position="25"/>
        <end position="1078"/>
    </location>
</feature>
<dbReference type="Gene3D" id="2.40.170.20">
    <property type="entry name" value="TonB-dependent receptor, beta-barrel domain"/>
    <property type="match status" value="2"/>
</dbReference>
<evidence type="ECO:0000256" key="3">
    <source>
        <dbReference type="ARBA" id="ARBA00022452"/>
    </source>
</evidence>
<keyword evidence="12" id="KW-1185">Reference proteome</keyword>
<gene>
    <name evidence="11" type="ordered locus">Emtol_1972</name>
</gene>
<evidence type="ECO:0000256" key="6">
    <source>
        <dbReference type="ARBA" id="ARBA00023136"/>
    </source>
</evidence>
<comment type="subcellular location">
    <subcellularLocation>
        <location evidence="1 8">Cell outer membrane</location>
        <topology evidence="1 8">Multi-pass membrane protein</topology>
    </subcellularLocation>
</comment>
<keyword evidence="5 9" id="KW-0732">Signal</keyword>
<dbReference type="Gene3D" id="2.170.130.10">
    <property type="entry name" value="TonB-dependent receptor, plug domain"/>
    <property type="match status" value="1"/>
</dbReference>
<dbReference type="Pfam" id="PF13715">
    <property type="entry name" value="CarbopepD_reg_2"/>
    <property type="match status" value="1"/>
</dbReference>
<proteinExistence type="inferred from homology"/>
<evidence type="ECO:0000256" key="8">
    <source>
        <dbReference type="PROSITE-ProRule" id="PRU01360"/>
    </source>
</evidence>
<evidence type="ECO:0000256" key="5">
    <source>
        <dbReference type="ARBA" id="ARBA00022729"/>
    </source>
</evidence>
<comment type="similarity">
    <text evidence="8">Belongs to the TonB-dependent receptor family.</text>
</comment>
<evidence type="ECO:0000256" key="7">
    <source>
        <dbReference type="ARBA" id="ARBA00023237"/>
    </source>
</evidence>
<protein>
    <submittedName>
        <fullName evidence="11">TonB-dependent receptor plug</fullName>
    </submittedName>
</protein>
<feature type="signal peptide" evidence="9">
    <location>
        <begin position="1"/>
        <end position="24"/>
    </location>
</feature>
<dbReference type="RefSeq" id="WP_015028810.1">
    <property type="nucleotide sequence ID" value="NC_018748.1"/>
</dbReference>
<keyword evidence="3 8" id="KW-1134">Transmembrane beta strand</keyword>
<evidence type="ECO:0000256" key="4">
    <source>
        <dbReference type="ARBA" id="ARBA00022692"/>
    </source>
</evidence>
<dbReference type="SUPFAM" id="SSF49464">
    <property type="entry name" value="Carboxypeptidase regulatory domain-like"/>
    <property type="match status" value="1"/>
</dbReference>
<dbReference type="InterPro" id="IPR008969">
    <property type="entry name" value="CarboxyPept-like_regulatory"/>
</dbReference>
<name>A0ABM5N0Y5_EMTOG</name>
<keyword evidence="4 8" id="KW-0812">Transmembrane</keyword>
<keyword evidence="11" id="KW-0675">Receptor</keyword>
<evidence type="ECO:0000256" key="2">
    <source>
        <dbReference type="ARBA" id="ARBA00022448"/>
    </source>
</evidence>
<dbReference type="SUPFAM" id="SSF56935">
    <property type="entry name" value="Porins"/>
    <property type="match status" value="2"/>
</dbReference>
<dbReference type="InterPro" id="IPR037066">
    <property type="entry name" value="Plug_dom_sf"/>
</dbReference>
<feature type="domain" description="TonB-dependent receptor plug" evidence="10">
    <location>
        <begin position="121"/>
        <end position="229"/>
    </location>
</feature>
<dbReference type="Pfam" id="PF07715">
    <property type="entry name" value="Plug"/>
    <property type="match status" value="1"/>
</dbReference>
<dbReference type="Gene3D" id="2.60.40.1120">
    <property type="entry name" value="Carboxypeptidase-like, regulatory domain"/>
    <property type="match status" value="1"/>
</dbReference>
<dbReference type="PANTHER" id="PTHR30069:SF29">
    <property type="entry name" value="HEMOGLOBIN AND HEMOGLOBIN-HAPTOGLOBIN-BINDING PROTEIN 1-RELATED"/>
    <property type="match status" value="1"/>
</dbReference>
<sequence>MYKLSVKNCLLGICCFLITQLSFAQTKVSGTVTDATTKEPLIGVSVQVKGKVIGTITNSKGEFSFNVSTPPPFTIVITSVGYESQEMSVSGNNAAINVSLKEQAIMGQEVVVAASRVEESVMKSPVTVEKLDIRSIKEAPAPSFYDALSNMKGIDMTTQGLLFKSVNMRGFGATGNPRTVQMIDGMDNQAPGLNFPVDNIVGMPELDVESVEILPGAASALYGPNAINGLILMNSKSPFLYQGASATVKTGVMSASNRDVKTTPFYDFSFRYAKASKDNKFAYKVNLAYITAKDWQANDYSNLNVGGSADPTRFAGADTDYDGVNTYGDETRRVVSGVPVTRTGLLEKDLVDYNTKSFKTNIALHYRINEKVEAVGQVNYGFGTTVYTGTGRYALRNFNLTQAKLELRGDNFTLRGYTTQERSGDSYTAGLVALAMQRAVKTDDQWFAAYKSEYDKSKDPIAARKAADAGMPTPGTAAFQTALDNARNASINTGGGGFLDKTNLYHAEGIYNFKNQIKFMELLGGANFRQYQLRSNGTLFSDTKEGRNGTIPINEYGAFLQAAKSLFKDHLKLSGSLRYDKSKNFDGFFTPRLSAVASFGQHNIRASFQTGYRIPTTQNQYIDLATPLGILIGATPEFDARYGLASGINRATLVDFSANPSKYITADVLAKAQAYATAAVTAQATPAITAGVTAAITQQVTAGVTQQVNSIVTQQVTAGVTAAVTQQITSAVTAQVNAAVAAGTLAAEQAAAAIQAGIASQLALPATQSAIQAGVAQQIALPATQATIQSNIQAGVSATLPGALAANFQPAFNAELAKALAANVPGVTAQVAPAFGLAALPKYQAKKLVPEKIESYEIGYKGLIAKKLFIDSYFYTSKYRNFIGGTVIVVPTAPAAPGLPIESGIGAGLLKGYSRVSNTSEDIRANGFAISANYSLSKGYNVGLNFAQNNLKGFTPTPDQQYAGFNTPKNRYNVSFGKRLGSGEKFGFNVNLRHQDQFTWEASFVQPSDATQALFTNTKVPAITNLDAQISLKLPSMKSVLKIGGTNIGGKPYIQAFGSAAVGTMYYVALSFDELSNK</sequence>